<sequence length="277" mass="31540">MDGLLLEQLLRSNPRPPVSAPPPSPPLFLLPHHHDEVPAPPPSAAASTDPLSFREAPEFRNGETCSSTHNATIHIAMTLDGNYLRGTMAAVLSILRHSTCPENVVFHFLWVRHEAEENVLAAPEYCHANFTRYFSQEFWSDSELSRTFEGRQPCYFNTGVMVVDVEKWRNGNYTQKVEDWMVVRKQKRIYHLGSLPPFLLVLAGNIEPVDHRWNQHGLGGDNIEGKCRGLNPGPISLLHWSGKGKPWLRLDSKRPCSVDHLWAPYDLYRMSKHSFEE</sequence>
<evidence type="ECO:0000256" key="5">
    <source>
        <dbReference type="ARBA" id="ARBA00022679"/>
    </source>
</evidence>
<keyword evidence="5" id="KW-0808">Transferase</keyword>
<dbReference type="GO" id="GO:0005794">
    <property type="term" value="C:Golgi apparatus"/>
    <property type="evidence" value="ECO:0007669"/>
    <property type="project" value="TreeGrafter"/>
</dbReference>
<reference evidence="8" key="1">
    <citation type="submission" date="2020-06" db="EMBL/GenBank/DDBJ databases">
        <authorList>
            <person name="Li T."/>
            <person name="Hu X."/>
            <person name="Zhang T."/>
            <person name="Song X."/>
            <person name="Zhang H."/>
            <person name="Dai N."/>
            <person name="Sheng W."/>
            <person name="Hou X."/>
            <person name="Wei L."/>
        </authorList>
    </citation>
    <scope>NUCLEOTIDE SEQUENCE</scope>
    <source>
        <strain evidence="8">K16</strain>
        <tissue evidence="8">Leaf</tissue>
    </source>
</reference>
<comment type="subcellular location">
    <subcellularLocation>
        <location evidence="1">Membrane</location>
        <topology evidence="1">Single-pass type II membrane protein</topology>
    </subcellularLocation>
</comment>
<evidence type="ECO:0000313" key="9">
    <source>
        <dbReference type="Proteomes" id="UP001289374"/>
    </source>
</evidence>
<comment type="pathway">
    <text evidence="2">Glycan metabolism; pectin biosynthesis.</text>
</comment>
<evidence type="ECO:0000256" key="1">
    <source>
        <dbReference type="ARBA" id="ARBA00004606"/>
    </source>
</evidence>
<comment type="similarity">
    <text evidence="3 6">Belongs to the glycosyltransferase 8 family.</text>
</comment>
<organism evidence="8 9">
    <name type="scientific">Sesamum angolense</name>
    <dbReference type="NCBI Taxonomy" id="2727404"/>
    <lineage>
        <taxon>Eukaryota</taxon>
        <taxon>Viridiplantae</taxon>
        <taxon>Streptophyta</taxon>
        <taxon>Embryophyta</taxon>
        <taxon>Tracheophyta</taxon>
        <taxon>Spermatophyta</taxon>
        <taxon>Magnoliopsida</taxon>
        <taxon>eudicotyledons</taxon>
        <taxon>Gunneridae</taxon>
        <taxon>Pentapetalae</taxon>
        <taxon>asterids</taxon>
        <taxon>lamiids</taxon>
        <taxon>Lamiales</taxon>
        <taxon>Pedaliaceae</taxon>
        <taxon>Sesamum</taxon>
    </lineage>
</organism>
<feature type="compositionally biased region" description="Pro residues" evidence="7">
    <location>
        <begin position="14"/>
        <end position="28"/>
    </location>
</feature>
<dbReference type="InterPro" id="IPR002495">
    <property type="entry name" value="Glyco_trans_8"/>
</dbReference>
<dbReference type="Proteomes" id="UP001289374">
    <property type="component" value="Unassembled WGS sequence"/>
</dbReference>
<dbReference type="InterPro" id="IPR050748">
    <property type="entry name" value="Glycosyltrans_8_dom-fam"/>
</dbReference>
<dbReference type="SUPFAM" id="SSF53448">
    <property type="entry name" value="Nucleotide-diphospho-sugar transferases"/>
    <property type="match status" value="1"/>
</dbReference>
<dbReference type="EMBL" id="JACGWL010000002">
    <property type="protein sequence ID" value="KAK4407097.1"/>
    <property type="molecule type" value="Genomic_DNA"/>
</dbReference>
<dbReference type="PANTHER" id="PTHR13778">
    <property type="entry name" value="GLYCOSYLTRANSFERASE 8 DOMAIN-CONTAINING PROTEIN"/>
    <property type="match status" value="1"/>
</dbReference>
<dbReference type="InterPro" id="IPR029044">
    <property type="entry name" value="Nucleotide-diphossugar_trans"/>
</dbReference>
<evidence type="ECO:0000313" key="8">
    <source>
        <dbReference type="EMBL" id="KAK4407097.1"/>
    </source>
</evidence>
<evidence type="ECO:0000256" key="7">
    <source>
        <dbReference type="SAM" id="MobiDB-lite"/>
    </source>
</evidence>
<dbReference type="Gene3D" id="3.90.550.10">
    <property type="entry name" value="Spore Coat Polysaccharide Biosynthesis Protein SpsA, Chain A"/>
    <property type="match status" value="1"/>
</dbReference>
<keyword evidence="4" id="KW-0328">Glycosyltransferase</keyword>
<evidence type="ECO:0000256" key="4">
    <source>
        <dbReference type="ARBA" id="ARBA00022676"/>
    </source>
</evidence>
<dbReference type="PANTHER" id="PTHR13778:SF5">
    <property type="entry name" value="HEXOSYLTRANSFERASE"/>
    <property type="match status" value="1"/>
</dbReference>
<proteinExistence type="inferred from homology"/>
<comment type="caution">
    <text evidence="8">The sequence shown here is derived from an EMBL/GenBank/DDBJ whole genome shotgun (WGS) entry which is preliminary data.</text>
</comment>
<dbReference type="GO" id="GO:0016020">
    <property type="term" value="C:membrane"/>
    <property type="evidence" value="ECO:0007669"/>
    <property type="project" value="UniProtKB-SubCell"/>
</dbReference>
<accession>A0AAE1X901</accession>
<evidence type="ECO:0000256" key="2">
    <source>
        <dbReference type="ARBA" id="ARBA00004877"/>
    </source>
</evidence>
<name>A0AAE1X901_9LAMI</name>
<evidence type="ECO:0000256" key="6">
    <source>
        <dbReference type="RuleBase" id="RU362027"/>
    </source>
</evidence>
<gene>
    <name evidence="8" type="ORF">Sango_0290700</name>
</gene>
<protein>
    <recommendedName>
        <fullName evidence="6">Hexosyltransferase</fullName>
        <ecNumber evidence="6">2.4.1.-</ecNumber>
    </recommendedName>
</protein>
<dbReference type="Pfam" id="PF01501">
    <property type="entry name" value="Glyco_transf_8"/>
    <property type="match status" value="1"/>
</dbReference>
<evidence type="ECO:0000256" key="3">
    <source>
        <dbReference type="ARBA" id="ARBA00006351"/>
    </source>
</evidence>
<dbReference type="AlphaFoldDB" id="A0AAE1X901"/>
<dbReference type="GO" id="GO:0016757">
    <property type="term" value="F:glycosyltransferase activity"/>
    <property type="evidence" value="ECO:0007669"/>
    <property type="project" value="UniProtKB-KW"/>
</dbReference>
<keyword evidence="9" id="KW-1185">Reference proteome</keyword>
<dbReference type="EC" id="2.4.1.-" evidence="6"/>
<feature type="region of interest" description="Disordered" evidence="7">
    <location>
        <begin position="1"/>
        <end position="50"/>
    </location>
</feature>
<reference evidence="8" key="2">
    <citation type="journal article" date="2024" name="Plant">
        <title>Genomic evolution and insights into agronomic trait innovations of Sesamum species.</title>
        <authorList>
            <person name="Miao H."/>
            <person name="Wang L."/>
            <person name="Qu L."/>
            <person name="Liu H."/>
            <person name="Sun Y."/>
            <person name="Le M."/>
            <person name="Wang Q."/>
            <person name="Wei S."/>
            <person name="Zheng Y."/>
            <person name="Lin W."/>
            <person name="Duan Y."/>
            <person name="Cao H."/>
            <person name="Xiong S."/>
            <person name="Wang X."/>
            <person name="Wei L."/>
            <person name="Li C."/>
            <person name="Ma Q."/>
            <person name="Ju M."/>
            <person name="Zhao R."/>
            <person name="Li G."/>
            <person name="Mu C."/>
            <person name="Tian Q."/>
            <person name="Mei H."/>
            <person name="Zhang T."/>
            <person name="Gao T."/>
            <person name="Zhang H."/>
        </authorList>
    </citation>
    <scope>NUCLEOTIDE SEQUENCE</scope>
    <source>
        <strain evidence="8">K16</strain>
    </source>
</reference>